<dbReference type="OrthoDB" id="4494979at2"/>
<feature type="domain" description="Thiamine pyrophosphate enzyme N-terminal TPP-binding" evidence="6">
    <location>
        <begin position="4"/>
        <end position="124"/>
    </location>
</feature>
<evidence type="ECO:0000256" key="1">
    <source>
        <dbReference type="ARBA" id="ARBA00007812"/>
    </source>
</evidence>
<evidence type="ECO:0008006" key="9">
    <source>
        <dbReference type="Google" id="ProtNLM"/>
    </source>
</evidence>
<dbReference type="GO" id="GO:0009099">
    <property type="term" value="P:L-valine biosynthetic process"/>
    <property type="evidence" value="ECO:0007669"/>
    <property type="project" value="TreeGrafter"/>
</dbReference>
<evidence type="ECO:0000259" key="6">
    <source>
        <dbReference type="Pfam" id="PF02776"/>
    </source>
</evidence>
<name>A0A5C8PPY1_9HYPH</name>
<evidence type="ECO:0000259" key="5">
    <source>
        <dbReference type="Pfam" id="PF02775"/>
    </source>
</evidence>
<dbReference type="Gene3D" id="3.40.50.1220">
    <property type="entry name" value="TPP-binding domain"/>
    <property type="match status" value="1"/>
</dbReference>
<dbReference type="CDD" id="cd07035">
    <property type="entry name" value="TPP_PYR_POX_like"/>
    <property type="match status" value="1"/>
</dbReference>
<dbReference type="PROSITE" id="PS00187">
    <property type="entry name" value="TPP_ENZYMES"/>
    <property type="match status" value="1"/>
</dbReference>
<dbReference type="Gene3D" id="3.40.50.970">
    <property type="match status" value="2"/>
</dbReference>
<evidence type="ECO:0000313" key="8">
    <source>
        <dbReference type="Proteomes" id="UP000321638"/>
    </source>
</evidence>
<dbReference type="InterPro" id="IPR012000">
    <property type="entry name" value="Thiamin_PyroP_enz_cen_dom"/>
</dbReference>
<dbReference type="GO" id="GO:0003984">
    <property type="term" value="F:acetolactate synthase activity"/>
    <property type="evidence" value="ECO:0007669"/>
    <property type="project" value="TreeGrafter"/>
</dbReference>
<dbReference type="Pfam" id="PF02775">
    <property type="entry name" value="TPP_enzyme_C"/>
    <property type="match status" value="1"/>
</dbReference>
<keyword evidence="8" id="KW-1185">Reference proteome</keyword>
<feature type="domain" description="Thiamine pyrophosphate enzyme central" evidence="4">
    <location>
        <begin position="195"/>
        <end position="320"/>
    </location>
</feature>
<dbReference type="InterPro" id="IPR029035">
    <property type="entry name" value="DHS-like_NAD/FAD-binding_dom"/>
</dbReference>
<keyword evidence="2 3" id="KW-0786">Thiamine pyrophosphate</keyword>
<dbReference type="AlphaFoldDB" id="A0A5C8PPY1"/>
<dbReference type="Proteomes" id="UP000321638">
    <property type="component" value="Unassembled WGS sequence"/>
</dbReference>
<protein>
    <recommendedName>
        <fullName evidence="9">Thiamine pyrophosphate-binding protein</fullName>
    </recommendedName>
</protein>
<evidence type="ECO:0000313" key="7">
    <source>
        <dbReference type="EMBL" id="TXL77203.1"/>
    </source>
</evidence>
<dbReference type="InterPro" id="IPR011766">
    <property type="entry name" value="TPP_enzyme_TPP-bd"/>
</dbReference>
<dbReference type="RefSeq" id="WP_147846904.1">
    <property type="nucleotide sequence ID" value="NZ_VDUZ01000009.1"/>
</dbReference>
<dbReference type="GO" id="GO:0000287">
    <property type="term" value="F:magnesium ion binding"/>
    <property type="evidence" value="ECO:0007669"/>
    <property type="project" value="InterPro"/>
</dbReference>
<feature type="domain" description="Thiamine pyrophosphate enzyme TPP-binding" evidence="5">
    <location>
        <begin position="375"/>
        <end position="520"/>
    </location>
</feature>
<organism evidence="7 8">
    <name type="scientific">Vineibacter terrae</name>
    <dbReference type="NCBI Taxonomy" id="2586908"/>
    <lineage>
        <taxon>Bacteria</taxon>
        <taxon>Pseudomonadati</taxon>
        <taxon>Pseudomonadota</taxon>
        <taxon>Alphaproteobacteria</taxon>
        <taxon>Hyphomicrobiales</taxon>
        <taxon>Vineibacter</taxon>
    </lineage>
</organism>
<evidence type="ECO:0000259" key="4">
    <source>
        <dbReference type="Pfam" id="PF00205"/>
    </source>
</evidence>
<dbReference type="InterPro" id="IPR045229">
    <property type="entry name" value="TPP_enz"/>
</dbReference>
<dbReference type="InterPro" id="IPR000399">
    <property type="entry name" value="TPP-bd_CS"/>
</dbReference>
<dbReference type="InterPro" id="IPR029061">
    <property type="entry name" value="THDP-binding"/>
</dbReference>
<proteinExistence type="inferred from homology"/>
<comment type="similarity">
    <text evidence="1 3">Belongs to the TPP enzyme family.</text>
</comment>
<dbReference type="GO" id="GO:0009097">
    <property type="term" value="P:isoleucine biosynthetic process"/>
    <property type="evidence" value="ECO:0007669"/>
    <property type="project" value="TreeGrafter"/>
</dbReference>
<sequence>MPRMTGGDAIVDSLLRHGIDTIFGLPGVQMYGLFDAFARNANRLRVINARHEQTTAYMALGYAQSTGRPSAFTVVPGPGVMNTMGALTTAWGMNAPVMCITGQVPSAMIGRGRGQLHEMPDQLATLKTLLKFAERIEHPTDAPQVMARAFQAMVSGRPGPVAVEMPWDMFSASADVDPVETLGRRANPVPDAQKITALAKLVDGAKAPMIWVGGGAAEAGPEILALAEKIGAPVVSFRAGKGVVDSRHELSLNTVGGFQLWDKTDLLIGIGTRLDVPTARWTPAPAGLKLARIDIDPAEHRRLAVDVAIVADAADGARALTAAVTRRENAAWRDAVAAAKAAALAAIEKAQPQYSFVEAIRDVLPDDGIVVDEVTQVAYIAWYGYPVHRPRTLITSGFSGTLGYGFPTALGVKVANPDRPVVSITGDGGFLFGGSDLATAVQFGINLVTVVVNNAAYGNVLRDQQRLYDGRHAGAELTNPDFLAYARAFGVAAWRVETADALRGALREALAGDGPALIEVVSDITKDYPPYEFHQPRRR</sequence>
<accession>A0A5C8PPY1</accession>
<dbReference type="Pfam" id="PF00205">
    <property type="entry name" value="TPP_enzyme_M"/>
    <property type="match status" value="1"/>
</dbReference>
<dbReference type="EMBL" id="VDUZ01000009">
    <property type="protein sequence ID" value="TXL77203.1"/>
    <property type="molecule type" value="Genomic_DNA"/>
</dbReference>
<dbReference type="NCBIfam" id="NF006122">
    <property type="entry name" value="PRK08266.1"/>
    <property type="match status" value="1"/>
</dbReference>
<dbReference type="Pfam" id="PF02776">
    <property type="entry name" value="TPP_enzyme_N"/>
    <property type="match status" value="1"/>
</dbReference>
<dbReference type="PANTHER" id="PTHR18968">
    <property type="entry name" value="THIAMINE PYROPHOSPHATE ENZYMES"/>
    <property type="match status" value="1"/>
</dbReference>
<dbReference type="SUPFAM" id="SSF52518">
    <property type="entry name" value="Thiamin diphosphate-binding fold (THDP-binding)"/>
    <property type="match status" value="2"/>
</dbReference>
<dbReference type="InterPro" id="IPR012001">
    <property type="entry name" value="Thiamin_PyroP_enz_TPP-bd_dom"/>
</dbReference>
<evidence type="ECO:0000256" key="2">
    <source>
        <dbReference type="ARBA" id="ARBA00023052"/>
    </source>
</evidence>
<comment type="caution">
    <text evidence="7">The sequence shown here is derived from an EMBL/GenBank/DDBJ whole genome shotgun (WGS) entry which is preliminary data.</text>
</comment>
<dbReference type="GO" id="GO:0050660">
    <property type="term" value="F:flavin adenine dinucleotide binding"/>
    <property type="evidence" value="ECO:0007669"/>
    <property type="project" value="TreeGrafter"/>
</dbReference>
<dbReference type="PANTHER" id="PTHR18968:SF167">
    <property type="entry name" value="ACETOLACTATE SYNTHASE LARGE SUBUNIT ILVB2-RELATED"/>
    <property type="match status" value="1"/>
</dbReference>
<dbReference type="CDD" id="cd00568">
    <property type="entry name" value="TPP_enzymes"/>
    <property type="match status" value="1"/>
</dbReference>
<dbReference type="GO" id="GO:0030976">
    <property type="term" value="F:thiamine pyrophosphate binding"/>
    <property type="evidence" value="ECO:0007669"/>
    <property type="project" value="InterPro"/>
</dbReference>
<dbReference type="SUPFAM" id="SSF52467">
    <property type="entry name" value="DHS-like NAD/FAD-binding domain"/>
    <property type="match status" value="1"/>
</dbReference>
<reference evidence="7 8" key="1">
    <citation type="submission" date="2019-06" db="EMBL/GenBank/DDBJ databases">
        <title>New taxonomy in bacterial strain CC-CFT640, isolated from vineyard.</title>
        <authorList>
            <person name="Lin S.-Y."/>
            <person name="Tsai C.-F."/>
            <person name="Young C.-C."/>
        </authorList>
    </citation>
    <scope>NUCLEOTIDE SEQUENCE [LARGE SCALE GENOMIC DNA]</scope>
    <source>
        <strain evidence="7 8">CC-CFT640</strain>
    </source>
</reference>
<gene>
    <name evidence="7" type="ORF">FHP25_10600</name>
</gene>
<dbReference type="GO" id="GO:0005948">
    <property type="term" value="C:acetolactate synthase complex"/>
    <property type="evidence" value="ECO:0007669"/>
    <property type="project" value="TreeGrafter"/>
</dbReference>
<evidence type="ECO:0000256" key="3">
    <source>
        <dbReference type="RuleBase" id="RU362132"/>
    </source>
</evidence>